<dbReference type="RefSeq" id="WP_282840143.1">
    <property type="nucleotide sequence ID" value="NZ_JASCXW010000046.1"/>
</dbReference>
<evidence type="ECO:0008006" key="3">
    <source>
        <dbReference type="Google" id="ProtNLM"/>
    </source>
</evidence>
<dbReference type="AlphaFoldDB" id="A0AAW6UCK9"/>
<evidence type="ECO:0000313" key="1">
    <source>
        <dbReference type="EMBL" id="MDI6453694.1"/>
    </source>
</evidence>
<proteinExistence type="predicted"/>
<comment type="caution">
    <text evidence="1">The sequence shown here is derived from an EMBL/GenBank/DDBJ whole genome shotgun (WGS) entry which is preliminary data.</text>
</comment>
<dbReference type="EMBL" id="JASCXW010000046">
    <property type="protein sequence ID" value="MDI6453694.1"/>
    <property type="molecule type" value="Genomic_DNA"/>
</dbReference>
<sequence>MNIHPLESLIKQYLEEKDITIGTGEVYQTILNQYLNYLKDHHISYAKTSDVMNYLTWKRSHIQLYGRTVCLMYVGMKRMSPLT</sequence>
<protein>
    <recommendedName>
        <fullName evidence="3">Integrase SAM-like N-terminal domain-containing protein</fullName>
    </recommendedName>
</protein>
<organism evidence="1 2">
    <name type="scientific">Peloplasma aerotolerans</name>
    <dbReference type="NCBI Taxonomy" id="3044389"/>
    <lineage>
        <taxon>Bacteria</taxon>
        <taxon>Bacillati</taxon>
        <taxon>Mycoplasmatota</taxon>
        <taxon>Mollicutes</taxon>
        <taxon>Acholeplasmatales</taxon>
        <taxon>Acholeplasmataceae</taxon>
        <taxon>Peloplasma</taxon>
    </lineage>
</organism>
<name>A0AAW6UCK9_9MOLU</name>
<gene>
    <name evidence="1" type="ORF">QJ521_08965</name>
</gene>
<keyword evidence="2" id="KW-1185">Reference proteome</keyword>
<dbReference type="Proteomes" id="UP001431532">
    <property type="component" value="Unassembled WGS sequence"/>
</dbReference>
<evidence type="ECO:0000313" key="2">
    <source>
        <dbReference type="Proteomes" id="UP001431532"/>
    </source>
</evidence>
<accession>A0AAW6UCK9</accession>
<reference evidence="1" key="1">
    <citation type="submission" date="2023-05" db="EMBL/GenBank/DDBJ databases">
        <title>Mariniplasma microaerophilum sp. nov., a novel anaerobic mollicute isolated from terrestrial mud volcano, Taman Peninsula, Russia.</title>
        <authorList>
            <person name="Khomyakova M.A."/>
            <person name="Merkel A.Y."/>
            <person name="Slobodkin A.I."/>
        </authorList>
    </citation>
    <scope>NUCLEOTIDE SEQUENCE</scope>
    <source>
        <strain evidence="1">M4Ah</strain>
    </source>
</reference>